<dbReference type="Proteomes" id="UP000217790">
    <property type="component" value="Unassembled WGS sequence"/>
</dbReference>
<keyword evidence="1" id="KW-0732">Signal</keyword>
<evidence type="ECO:0000313" key="3">
    <source>
        <dbReference type="Proteomes" id="UP000217790"/>
    </source>
</evidence>
<protein>
    <recommendedName>
        <fullName evidence="4">Secreted protein</fullName>
    </recommendedName>
</protein>
<evidence type="ECO:0000256" key="1">
    <source>
        <dbReference type="SAM" id="SignalP"/>
    </source>
</evidence>
<reference evidence="3" key="1">
    <citation type="journal article" date="2017" name="Nat. Ecol. Evol.">
        <title>Genome expansion and lineage-specific genetic innovations in the forest pathogenic fungi Armillaria.</title>
        <authorList>
            <person name="Sipos G."/>
            <person name="Prasanna A.N."/>
            <person name="Walter M.C."/>
            <person name="O'Connor E."/>
            <person name="Balint B."/>
            <person name="Krizsan K."/>
            <person name="Kiss B."/>
            <person name="Hess J."/>
            <person name="Varga T."/>
            <person name="Slot J."/>
            <person name="Riley R."/>
            <person name="Boka B."/>
            <person name="Rigling D."/>
            <person name="Barry K."/>
            <person name="Lee J."/>
            <person name="Mihaltcheva S."/>
            <person name="LaButti K."/>
            <person name="Lipzen A."/>
            <person name="Waldron R."/>
            <person name="Moloney N.M."/>
            <person name="Sperisen C."/>
            <person name="Kredics L."/>
            <person name="Vagvoelgyi C."/>
            <person name="Patrignani A."/>
            <person name="Fitzpatrick D."/>
            <person name="Nagy I."/>
            <person name="Doyle S."/>
            <person name="Anderson J.B."/>
            <person name="Grigoriev I.V."/>
            <person name="Gueldener U."/>
            <person name="Muensterkoetter M."/>
            <person name="Nagy L.G."/>
        </authorList>
    </citation>
    <scope>NUCLEOTIDE SEQUENCE [LARGE SCALE GENOMIC DNA]</scope>
    <source>
        <strain evidence="3">Ar21-2</strain>
    </source>
</reference>
<evidence type="ECO:0000313" key="2">
    <source>
        <dbReference type="EMBL" id="PBK87648.1"/>
    </source>
</evidence>
<accession>A0A2H3D9X0</accession>
<dbReference type="AlphaFoldDB" id="A0A2H3D9X0"/>
<sequence>MREGGGWWIWMECCLLGLQVVKPSRGCGSARCLHPSTVNYTSSSPTSDSNTMSLSRQPWLVSVPGNWDADRHGLWSKDGTVSEDDDEWMWGDRWMVHACA</sequence>
<organism evidence="2 3">
    <name type="scientific">Armillaria gallica</name>
    <name type="common">Bulbous honey fungus</name>
    <name type="synonym">Armillaria bulbosa</name>
    <dbReference type="NCBI Taxonomy" id="47427"/>
    <lineage>
        <taxon>Eukaryota</taxon>
        <taxon>Fungi</taxon>
        <taxon>Dikarya</taxon>
        <taxon>Basidiomycota</taxon>
        <taxon>Agaricomycotina</taxon>
        <taxon>Agaricomycetes</taxon>
        <taxon>Agaricomycetidae</taxon>
        <taxon>Agaricales</taxon>
        <taxon>Marasmiineae</taxon>
        <taxon>Physalacriaceae</taxon>
        <taxon>Armillaria</taxon>
    </lineage>
</organism>
<feature type="chain" id="PRO_5013594730" description="Secreted protein" evidence="1">
    <location>
        <begin position="27"/>
        <end position="100"/>
    </location>
</feature>
<name>A0A2H3D9X0_ARMGA</name>
<dbReference type="InParanoid" id="A0A2H3D9X0"/>
<keyword evidence="3" id="KW-1185">Reference proteome</keyword>
<gene>
    <name evidence="2" type="ORF">ARMGADRAFT_449187</name>
</gene>
<dbReference type="EMBL" id="KZ293677">
    <property type="protein sequence ID" value="PBK87648.1"/>
    <property type="molecule type" value="Genomic_DNA"/>
</dbReference>
<proteinExistence type="predicted"/>
<feature type="signal peptide" evidence="1">
    <location>
        <begin position="1"/>
        <end position="26"/>
    </location>
</feature>
<evidence type="ECO:0008006" key="4">
    <source>
        <dbReference type="Google" id="ProtNLM"/>
    </source>
</evidence>